<evidence type="ECO:0000256" key="5">
    <source>
        <dbReference type="PROSITE-ProRule" id="PRU00449"/>
    </source>
</evidence>
<dbReference type="SUPFAM" id="SSF118310">
    <property type="entry name" value="AN1-like Zinc finger"/>
    <property type="match status" value="1"/>
</dbReference>
<dbReference type="InterPro" id="IPR002653">
    <property type="entry name" value="Znf_A20"/>
</dbReference>
<dbReference type="InterPro" id="IPR050652">
    <property type="entry name" value="AN1_A20_ZnFinger"/>
</dbReference>
<keyword evidence="10" id="KW-1185">Reference proteome</keyword>
<feature type="domain" description="AN1-type" evidence="8">
    <location>
        <begin position="131"/>
        <end position="177"/>
    </location>
</feature>
<proteinExistence type="predicted"/>
<evidence type="ECO:0000256" key="6">
    <source>
        <dbReference type="SAM" id="MobiDB-lite"/>
    </source>
</evidence>
<dbReference type="Pfam" id="PF01428">
    <property type="entry name" value="zf-AN1"/>
    <property type="match status" value="1"/>
</dbReference>
<evidence type="ECO:0000256" key="2">
    <source>
        <dbReference type="ARBA" id="ARBA00022723"/>
    </source>
</evidence>
<comment type="caution">
    <text evidence="9">The sequence shown here is derived from an EMBL/GenBank/DDBJ whole genome shotgun (WGS) entry which is preliminary data.</text>
</comment>
<evidence type="ECO:0000259" key="7">
    <source>
        <dbReference type="PROSITE" id="PS51036"/>
    </source>
</evidence>
<dbReference type="FunFam" id="4.10.1110.10:FF:000001">
    <property type="entry name" value="Zinc finger AN1-type containing 6"/>
    <property type="match status" value="1"/>
</dbReference>
<feature type="compositionally biased region" description="Low complexity" evidence="6">
    <location>
        <begin position="54"/>
        <end position="67"/>
    </location>
</feature>
<comment type="function">
    <text evidence="1">May be involved in environmental stress response.</text>
</comment>
<dbReference type="Gene3D" id="4.10.1110.10">
    <property type="entry name" value="AN1-like Zinc finger"/>
    <property type="match status" value="1"/>
</dbReference>
<dbReference type="Proteomes" id="UP001605036">
    <property type="component" value="Unassembled WGS sequence"/>
</dbReference>
<dbReference type="InterPro" id="IPR035896">
    <property type="entry name" value="AN1-like_Znf"/>
</dbReference>
<feature type="compositionally biased region" description="Basic and acidic residues" evidence="6">
    <location>
        <begin position="69"/>
        <end position="80"/>
    </location>
</feature>
<accession>A0ABD1ZRT8</accession>
<dbReference type="Gene3D" id="1.20.5.4770">
    <property type="match status" value="1"/>
</dbReference>
<evidence type="ECO:0000256" key="3">
    <source>
        <dbReference type="ARBA" id="ARBA00022771"/>
    </source>
</evidence>
<dbReference type="EMBL" id="JBHFFA010000001">
    <property type="protein sequence ID" value="KAL2653531.1"/>
    <property type="molecule type" value="Genomic_DNA"/>
</dbReference>
<dbReference type="AlphaFoldDB" id="A0ABD1ZRT8"/>
<dbReference type="PANTHER" id="PTHR10634">
    <property type="entry name" value="AN1-TYPE ZINC FINGER PROTEIN"/>
    <property type="match status" value="1"/>
</dbReference>
<feature type="domain" description="A20-type" evidence="7">
    <location>
        <begin position="17"/>
        <end position="51"/>
    </location>
</feature>
<keyword evidence="3 5" id="KW-0863">Zinc-finger</keyword>
<protein>
    <submittedName>
        <fullName evidence="9">Uncharacterized protein</fullName>
    </submittedName>
</protein>
<reference evidence="9 10" key="1">
    <citation type="submission" date="2024-09" db="EMBL/GenBank/DDBJ databases">
        <title>Chromosome-scale assembly of Riccia fluitans.</title>
        <authorList>
            <person name="Paukszto L."/>
            <person name="Sawicki J."/>
            <person name="Karawczyk K."/>
            <person name="Piernik-Szablinska J."/>
            <person name="Szczecinska M."/>
            <person name="Mazdziarz M."/>
        </authorList>
    </citation>
    <scope>NUCLEOTIDE SEQUENCE [LARGE SCALE GENOMIC DNA]</scope>
    <source>
        <strain evidence="9">Rf_01</strain>
        <tissue evidence="9">Aerial parts of the thallus</tissue>
    </source>
</reference>
<dbReference type="PROSITE" id="PS51039">
    <property type="entry name" value="ZF_AN1"/>
    <property type="match status" value="1"/>
</dbReference>
<dbReference type="InterPro" id="IPR000058">
    <property type="entry name" value="Znf_AN1"/>
</dbReference>
<dbReference type="SMART" id="SM00259">
    <property type="entry name" value="ZnF_A20"/>
    <property type="match status" value="1"/>
</dbReference>
<evidence type="ECO:0000313" key="9">
    <source>
        <dbReference type="EMBL" id="KAL2653531.1"/>
    </source>
</evidence>
<name>A0ABD1ZRT8_9MARC</name>
<evidence type="ECO:0000313" key="10">
    <source>
        <dbReference type="Proteomes" id="UP001605036"/>
    </source>
</evidence>
<feature type="region of interest" description="Disordered" evidence="6">
    <location>
        <begin position="52"/>
        <end position="133"/>
    </location>
</feature>
<organism evidence="9 10">
    <name type="scientific">Riccia fluitans</name>
    <dbReference type="NCBI Taxonomy" id="41844"/>
    <lineage>
        <taxon>Eukaryota</taxon>
        <taxon>Viridiplantae</taxon>
        <taxon>Streptophyta</taxon>
        <taxon>Embryophyta</taxon>
        <taxon>Marchantiophyta</taxon>
        <taxon>Marchantiopsida</taxon>
        <taxon>Marchantiidae</taxon>
        <taxon>Marchantiales</taxon>
        <taxon>Ricciaceae</taxon>
        <taxon>Riccia</taxon>
    </lineage>
</organism>
<dbReference type="PROSITE" id="PS51036">
    <property type="entry name" value="ZF_A20"/>
    <property type="match status" value="1"/>
</dbReference>
<dbReference type="SUPFAM" id="SSF57716">
    <property type="entry name" value="Glucocorticoid receptor-like (DNA-binding domain)"/>
    <property type="match status" value="1"/>
</dbReference>
<dbReference type="SMART" id="SM00154">
    <property type="entry name" value="ZnF_AN1"/>
    <property type="match status" value="1"/>
</dbReference>
<dbReference type="PANTHER" id="PTHR10634:SF149">
    <property type="entry name" value="AN1-TYPE DOMAIN-CONTAINING PROTEIN-RELATED"/>
    <property type="match status" value="1"/>
</dbReference>
<evidence type="ECO:0000259" key="8">
    <source>
        <dbReference type="PROSITE" id="PS51039"/>
    </source>
</evidence>
<keyword evidence="2" id="KW-0479">Metal-binding</keyword>
<evidence type="ECO:0000256" key="1">
    <source>
        <dbReference type="ARBA" id="ARBA00003732"/>
    </source>
</evidence>
<sequence length="196" mass="20809">MAQEGLKSLEETTFSTPEGPTLCANNCGFFGTEAKLNFCSECYKIHMLSMQAEPGTTSTPSPSASTPVTDRDAHSDRESEPVAGKSLRPKSEPASPPATETDGTVVEGGSSSTVAAGAPVSGEVEKNKSGQGAPMRCLSCRKRVGLTGFKCKCGNIYCAAHRYFDKHNCTFDYKTAGREAIAQANPEIKADKIERC</sequence>
<evidence type="ECO:0000256" key="4">
    <source>
        <dbReference type="ARBA" id="ARBA00022833"/>
    </source>
</evidence>
<dbReference type="GO" id="GO:0008270">
    <property type="term" value="F:zinc ion binding"/>
    <property type="evidence" value="ECO:0007669"/>
    <property type="project" value="UniProtKB-KW"/>
</dbReference>
<dbReference type="Pfam" id="PF01754">
    <property type="entry name" value="zf-A20"/>
    <property type="match status" value="1"/>
</dbReference>
<keyword evidence="4" id="KW-0862">Zinc</keyword>
<gene>
    <name evidence="9" type="ORF">R1flu_021659</name>
</gene>